<keyword evidence="2 5" id="KW-0032">Aminotransferase</keyword>
<evidence type="ECO:0000256" key="3">
    <source>
        <dbReference type="ARBA" id="ARBA00022679"/>
    </source>
</evidence>
<evidence type="ECO:0000313" key="11">
    <source>
        <dbReference type="Proteomes" id="UP000257479"/>
    </source>
</evidence>
<dbReference type="InterPro" id="IPR015422">
    <property type="entry name" value="PyrdxlP-dep_Trfase_small"/>
</dbReference>
<dbReference type="InterPro" id="IPR015421">
    <property type="entry name" value="PyrdxlP-dep_Trfase_major"/>
</dbReference>
<evidence type="ECO:0000256" key="2">
    <source>
        <dbReference type="ARBA" id="ARBA00022576"/>
    </source>
</evidence>
<dbReference type="EMBL" id="DMNG01000163">
    <property type="protein sequence ID" value="HAN24831.1"/>
    <property type="molecule type" value="Genomic_DNA"/>
</dbReference>
<dbReference type="AlphaFoldDB" id="A0A0F0LY65"/>
<dbReference type="Proteomes" id="UP000033451">
    <property type="component" value="Unassembled WGS sequence"/>
</dbReference>
<evidence type="ECO:0000256" key="1">
    <source>
        <dbReference type="ARBA" id="ARBA00001933"/>
    </source>
</evidence>
<dbReference type="EMBL" id="JYIY01000068">
    <property type="protein sequence ID" value="KJL37190.1"/>
    <property type="molecule type" value="Genomic_DNA"/>
</dbReference>
<evidence type="ECO:0000259" key="7">
    <source>
        <dbReference type="Pfam" id="PF00155"/>
    </source>
</evidence>
<accession>A0A0F0LY65</accession>
<evidence type="ECO:0000313" key="9">
    <source>
        <dbReference type="EMBL" id="KJL37190.1"/>
    </source>
</evidence>
<proteinExistence type="inferred from homology"/>
<reference evidence="8 11" key="2">
    <citation type="journal article" date="2018" name="Nat. Biotechnol.">
        <title>A standardized bacterial taxonomy based on genome phylogeny substantially revises the tree of life.</title>
        <authorList>
            <person name="Parks D.H."/>
            <person name="Chuvochina M."/>
            <person name="Waite D.W."/>
            <person name="Rinke C."/>
            <person name="Skarshewski A."/>
            <person name="Chaumeil P.A."/>
            <person name="Hugenholtz P."/>
        </authorList>
    </citation>
    <scope>NUCLEOTIDE SEQUENCE [LARGE SCALE GENOMIC DNA]</scope>
    <source>
        <strain evidence="8">UBA9152</strain>
    </source>
</reference>
<dbReference type="Proteomes" id="UP000257479">
    <property type="component" value="Unassembled WGS sequence"/>
</dbReference>
<dbReference type="STRING" id="400772.RR49_01078"/>
<dbReference type="GO" id="GO:0008793">
    <property type="term" value="F:aromatic-amino-acid transaminase activity"/>
    <property type="evidence" value="ECO:0007669"/>
    <property type="project" value="UniProtKB-UniRule"/>
</dbReference>
<gene>
    <name evidence="9" type="primary">pat_1</name>
    <name evidence="5" type="synonym">pat</name>
    <name evidence="8" type="ORF">DCP95_09715</name>
    <name evidence="9" type="ORF">RR49_01078</name>
</gene>
<dbReference type="NCBIfam" id="NF002878">
    <property type="entry name" value="PRK03321.1"/>
    <property type="match status" value="1"/>
</dbReference>
<evidence type="ECO:0000313" key="10">
    <source>
        <dbReference type="Proteomes" id="UP000033451"/>
    </source>
</evidence>
<keyword evidence="10" id="KW-1185">Reference proteome</keyword>
<evidence type="ECO:0000256" key="5">
    <source>
        <dbReference type="HAMAP-Rule" id="MF_01513"/>
    </source>
</evidence>
<comment type="cofactor">
    <cofactor evidence="1 5 6">
        <name>pyridoxal 5'-phosphate</name>
        <dbReference type="ChEBI" id="CHEBI:597326"/>
    </cofactor>
</comment>
<comment type="similarity">
    <text evidence="5 6">Belongs to the class-II pyridoxal-phosphate-dependent aminotransferase family.</text>
</comment>
<keyword evidence="3 5" id="KW-0808">Transferase</keyword>
<dbReference type="InterPro" id="IPR050106">
    <property type="entry name" value="HistidinolP_aminotransfase"/>
</dbReference>
<comment type="function">
    <text evidence="5">Aminotransferase that catalyzes the conversion of aromatic amino acids and 2-oxoglutarate into corresponding aromatic oxo acids and L-glutamate.</text>
</comment>
<dbReference type="OrthoDB" id="9809616at2"/>
<feature type="modified residue" description="N6-(pyridoxal phosphate)lysine" evidence="5">
    <location>
        <position position="221"/>
    </location>
</feature>
<comment type="catalytic activity">
    <reaction evidence="5">
        <text>an aromatic L-alpha-amino acid + 2-oxoglutarate = an aromatic oxo-acid + L-glutamate</text>
        <dbReference type="Rhea" id="RHEA:17533"/>
        <dbReference type="ChEBI" id="CHEBI:16810"/>
        <dbReference type="ChEBI" id="CHEBI:29985"/>
        <dbReference type="ChEBI" id="CHEBI:73309"/>
        <dbReference type="ChEBI" id="CHEBI:84824"/>
        <dbReference type="EC" id="2.6.1.57"/>
    </reaction>
</comment>
<dbReference type="PANTHER" id="PTHR43643">
    <property type="entry name" value="HISTIDINOL-PHOSPHATE AMINOTRANSFERASE 2"/>
    <property type="match status" value="1"/>
</dbReference>
<dbReference type="PATRIC" id="fig|400772.4.peg.1102"/>
<dbReference type="SUPFAM" id="SSF53383">
    <property type="entry name" value="PLP-dependent transferases"/>
    <property type="match status" value="1"/>
</dbReference>
<sequence length="367" mass="39026">MTDSLPIRARADIAALPPYRQGRQAGADAFKLSSNENPFEPLPSVVAALQGATGVNRYPDASAALLRARLAERFGVTADEVHIAAGSVSILLQLVLATSGPGDEIIYAWRSFEAYPGHVKIAGATAVEVPLLADGRHDLDAMAAAVTDRTRLIIVCSPNNPTGPIVTQTEFEQFLARIPADVLVILDEAYAEFVTDPEAVDGLRELGVIRPNVVALRTFSKAYGLAGLRVGYAVGHRRVLDLARSTAIPLSVTAAAESAALVSLDAEAELLDRVRELTDRRAALVDGLRAQGWRVPETQGNFVWLDTRADSQRIAATFDEGGIIVRPYGDDGLRISIGEAETVEKVLQIAASVVDTLAKGHPALALA</sequence>
<reference evidence="9 10" key="1">
    <citation type="submission" date="2015-02" db="EMBL/GenBank/DDBJ databases">
        <title>Draft genome sequences of ten Microbacterium spp. with emphasis on heavy metal contaminated environments.</title>
        <authorList>
            <person name="Corretto E."/>
        </authorList>
    </citation>
    <scope>NUCLEOTIDE SEQUENCE [LARGE SCALE GENOMIC DNA]</scope>
    <source>
        <strain evidence="9 10">DSM 18659</strain>
    </source>
</reference>
<comment type="caution">
    <text evidence="9">The sequence shown here is derived from an EMBL/GenBank/DDBJ whole genome shotgun (WGS) entry which is preliminary data.</text>
</comment>
<dbReference type="HAMAP" id="MF_01513">
    <property type="entry name" value="Phe_aminotrans_2"/>
    <property type="match status" value="1"/>
</dbReference>
<evidence type="ECO:0000256" key="4">
    <source>
        <dbReference type="ARBA" id="ARBA00022898"/>
    </source>
</evidence>
<dbReference type="Gene3D" id="3.90.1150.10">
    <property type="entry name" value="Aspartate Aminotransferase, domain 1"/>
    <property type="match status" value="1"/>
</dbReference>
<protein>
    <recommendedName>
        <fullName evidence="5">Aromatic amino acid aminotransferase</fullName>
        <shortName evidence="5">ArAT</shortName>
        <ecNumber evidence="5">2.6.1.57</ecNumber>
    </recommendedName>
</protein>
<dbReference type="InterPro" id="IPR001917">
    <property type="entry name" value="Aminotrans_II_pyridoxalP_BS"/>
</dbReference>
<dbReference type="Gene3D" id="3.40.640.10">
    <property type="entry name" value="Type I PLP-dependent aspartate aminotransferase-like (Major domain)"/>
    <property type="match status" value="1"/>
</dbReference>
<dbReference type="InterPro" id="IPR015424">
    <property type="entry name" value="PyrdxlP-dep_Trfase"/>
</dbReference>
<keyword evidence="4 5" id="KW-0663">Pyridoxal phosphate</keyword>
<evidence type="ECO:0000313" key="8">
    <source>
        <dbReference type="EMBL" id="HAN24831.1"/>
    </source>
</evidence>
<dbReference type="CDD" id="cd00609">
    <property type="entry name" value="AAT_like"/>
    <property type="match status" value="1"/>
</dbReference>
<dbReference type="InterPro" id="IPR004839">
    <property type="entry name" value="Aminotransferase_I/II_large"/>
</dbReference>
<dbReference type="GO" id="GO:0030170">
    <property type="term" value="F:pyridoxal phosphate binding"/>
    <property type="evidence" value="ECO:0007669"/>
    <property type="project" value="UniProtKB-UniRule"/>
</dbReference>
<dbReference type="RefSeq" id="WP_045247041.1">
    <property type="nucleotide sequence ID" value="NZ_JYIY01000068.1"/>
</dbReference>
<comment type="subunit">
    <text evidence="5">Homodimer.</text>
</comment>
<organism evidence="9 10">
    <name type="scientific">Microbacterium ginsengisoli</name>
    <dbReference type="NCBI Taxonomy" id="400772"/>
    <lineage>
        <taxon>Bacteria</taxon>
        <taxon>Bacillati</taxon>
        <taxon>Actinomycetota</taxon>
        <taxon>Actinomycetes</taxon>
        <taxon>Micrococcales</taxon>
        <taxon>Microbacteriaceae</taxon>
        <taxon>Microbacterium</taxon>
    </lineage>
</organism>
<dbReference type="EC" id="2.6.1.57" evidence="5"/>
<dbReference type="PROSITE" id="PS00599">
    <property type="entry name" value="AA_TRANSFER_CLASS_2"/>
    <property type="match status" value="1"/>
</dbReference>
<feature type="domain" description="Aminotransferase class I/classII large" evidence="7">
    <location>
        <begin position="29"/>
        <end position="348"/>
    </location>
</feature>
<dbReference type="PANTHER" id="PTHR43643:SF3">
    <property type="entry name" value="HISTIDINOL-PHOSPHATE AMINOTRANSFERASE"/>
    <property type="match status" value="1"/>
</dbReference>
<name>A0A0F0LY65_9MICO</name>
<dbReference type="Pfam" id="PF00155">
    <property type="entry name" value="Aminotran_1_2"/>
    <property type="match status" value="1"/>
</dbReference>
<evidence type="ECO:0000256" key="6">
    <source>
        <dbReference type="RuleBase" id="RU003693"/>
    </source>
</evidence>
<dbReference type="InterPro" id="IPR024892">
    <property type="entry name" value="ArAT"/>
</dbReference>